<evidence type="ECO:0000313" key="3">
    <source>
        <dbReference type="Proteomes" id="UP001178461"/>
    </source>
</evidence>
<accession>A0AA35LHY8</accession>
<dbReference type="Proteomes" id="UP001178461">
    <property type="component" value="Chromosome 17"/>
</dbReference>
<feature type="compositionally biased region" description="Basic and acidic residues" evidence="1">
    <location>
        <begin position="15"/>
        <end position="26"/>
    </location>
</feature>
<name>A0AA35LHY8_9SAUR</name>
<evidence type="ECO:0000313" key="2">
    <source>
        <dbReference type="EMBL" id="CAI5796592.1"/>
    </source>
</evidence>
<feature type="region of interest" description="Disordered" evidence="1">
    <location>
        <begin position="72"/>
        <end position="106"/>
    </location>
</feature>
<proteinExistence type="predicted"/>
<organism evidence="2 3">
    <name type="scientific">Podarcis lilfordi</name>
    <name type="common">Lilford's wall lizard</name>
    <dbReference type="NCBI Taxonomy" id="74358"/>
    <lineage>
        <taxon>Eukaryota</taxon>
        <taxon>Metazoa</taxon>
        <taxon>Chordata</taxon>
        <taxon>Craniata</taxon>
        <taxon>Vertebrata</taxon>
        <taxon>Euteleostomi</taxon>
        <taxon>Lepidosauria</taxon>
        <taxon>Squamata</taxon>
        <taxon>Bifurcata</taxon>
        <taxon>Unidentata</taxon>
        <taxon>Episquamata</taxon>
        <taxon>Laterata</taxon>
        <taxon>Lacertibaenia</taxon>
        <taxon>Lacertidae</taxon>
        <taxon>Podarcis</taxon>
    </lineage>
</organism>
<dbReference type="EMBL" id="OX395142">
    <property type="protein sequence ID" value="CAI5796592.1"/>
    <property type="molecule type" value="Genomic_DNA"/>
</dbReference>
<feature type="region of interest" description="Disordered" evidence="1">
    <location>
        <begin position="1"/>
        <end position="27"/>
    </location>
</feature>
<protein>
    <submittedName>
        <fullName evidence="2">Uncharacterized protein</fullName>
    </submittedName>
</protein>
<keyword evidence="3" id="KW-1185">Reference proteome</keyword>
<gene>
    <name evidence="2" type="ORF">PODLI_1B035074</name>
</gene>
<evidence type="ECO:0000256" key="1">
    <source>
        <dbReference type="SAM" id="MobiDB-lite"/>
    </source>
</evidence>
<sequence length="118" mass="13002">MENDGCKKVVHAHGKKQEMTKRRSPEGRNLAYWTKQAAPEMPFALSVENHCEEYEYIPVKAKDTEVFFFQSSDEETGLGARRRGSSLGRNGGASSSRDPHSTTGAAAATFSCRKTLSC</sequence>
<reference evidence="2" key="1">
    <citation type="submission" date="2022-12" db="EMBL/GenBank/DDBJ databases">
        <authorList>
            <person name="Alioto T."/>
            <person name="Alioto T."/>
            <person name="Gomez Garrido J."/>
        </authorList>
    </citation>
    <scope>NUCLEOTIDE SEQUENCE</scope>
</reference>
<dbReference type="AlphaFoldDB" id="A0AA35LHY8"/>
<feature type="compositionally biased region" description="Low complexity" evidence="1">
    <location>
        <begin position="85"/>
        <end position="96"/>
    </location>
</feature>